<accession>A0A100WC73</accession>
<gene>
    <name evidence="1" type="ORF">RMCC_2417</name>
</gene>
<sequence length="378" mass="40061">MPVTRSAVAQRTQLLAGNLTSHNIDVSVNVNPNLGTYVYGIVAYGWTGEPSVAGDTISCTWTGGTPIPLLATPLLFGSDKNLLMGWIVENPVSGTVEASHSGIGTGLDTRSRFITTGVWAQAQPLDLDNIQSAVVSAVGSTNVTTSGVTVPSILPASRVITAHLVGKGKKVTNFTGEKVASAPSPSGNGQLLLGETRGAETVTPTITHNVSTALWGAFGLNLDPAPVVFGATGRHRAGSGGFGGSVYRWAEPHPDRFYRVPAVDNPSNVLVAGNFVRAADGVPMPVWPKDPDDVNDYTIDWSEHLADDDYLIHVDHTTSGSLRKVTMDGDRSIDDTKSMTQVWITGGTVNVNRSVRVRASTARGRRFDRTFWIVGTTN</sequence>
<comment type="caution">
    <text evidence="1">The sequence shown here is derived from an EMBL/GenBank/DDBJ whole genome shotgun (WGS) entry which is preliminary data.</text>
</comment>
<protein>
    <recommendedName>
        <fullName evidence="3">Minor tail protein</fullName>
    </recommendedName>
</protein>
<dbReference type="RefSeq" id="WP_062656648.1">
    <property type="nucleotide sequence ID" value="NZ_LQOL01000070.1"/>
</dbReference>
<dbReference type="Pfam" id="PF23148">
    <property type="entry name" value="Gp77"/>
    <property type="match status" value="1"/>
</dbReference>
<evidence type="ECO:0000313" key="2">
    <source>
        <dbReference type="Proteomes" id="UP000069443"/>
    </source>
</evidence>
<evidence type="ECO:0008006" key="3">
    <source>
        <dbReference type="Google" id="ProtNLM"/>
    </source>
</evidence>
<reference evidence="2" key="1">
    <citation type="journal article" date="2016" name="Genome Announc.">
        <title>Draft Genome Sequences of Five Rapidly Growing Mycobacterium Species, M. thermoresistibile, M. fortuitum subsp. acetamidolyticum, M. canariasense, M. brisbanense, and M. novocastrense.</title>
        <authorList>
            <person name="Katahira K."/>
            <person name="Ogura Y."/>
            <person name="Gotoh Y."/>
            <person name="Hayashi T."/>
        </authorList>
    </citation>
    <scope>NUCLEOTIDE SEQUENCE [LARGE SCALE GENOMIC DNA]</scope>
    <source>
        <strain evidence="2">JCM15298</strain>
    </source>
</reference>
<dbReference type="AlphaFoldDB" id="A0A100WC73"/>
<dbReference type="STRING" id="228230.RMCC_2417"/>
<reference evidence="2" key="2">
    <citation type="submission" date="2016-02" db="EMBL/GenBank/DDBJ databases">
        <title>Draft genome sequence of five rapidly growing Mycobacterium species.</title>
        <authorList>
            <person name="Katahira K."/>
            <person name="Gotou Y."/>
            <person name="Iida K."/>
            <person name="Ogura Y."/>
            <person name="Hayashi T."/>
        </authorList>
    </citation>
    <scope>NUCLEOTIDE SEQUENCE [LARGE SCALE GENOMIC DNA]</scope>
    <source>
        <strain evidence="2">JCM15298</strain>
    </source>
</reference>
<evidence type="ECO:0000313" key="1">
    <source>
        <dbReference type="EMBL" id="GAS95451.1"/>
    </source>
</evidence>
<proteinExistence type="predicted"/>
<dbReference type="InterPro" id="IPR056928">
    <property type="entry name" value="Gp77-like"/>
</dbReference>
<dbReference type="EMBL" id="BCSY01000039">
    <property type="protein sequence ID" value="GAS95451.1"/>
    <property type="molecule type" value="Genomic_DNA"/>
</dbReference>
<organism evidence="1 2">
    <name type="scientific">Mycolicibacterium canariasense</name>
    <name type="common">Mycobacterium canariasense</name>
    <dbReference type="NCBI Taxonomy" id="228230"/>
    <lineage>
        <taxon>Bacteria</taxon>
        <taxon>Bacillati</taxon>
        <taxon>Actinomycetota</taxon>
        <taxon>Actinomycetes</taxon>
        <taxon>Mycobacteriales</taxon>
        <taxon>Mycobacteriaceae</taxon>
        <taxon>Mycolicibacterium</taxon>
    </lineage>
</organism>
<keyword evidence="2" id="KW-1185">Reference proteome</keyword>
<name>A0A100WC73_MYCCR</name>
<dbReference type="Proteomes" id="UP000069443">
    <property type="component" value="Unassembled WGS sequence"/>
</dbReference>